<evidence type="ECO:0000313" key="2">
    <source>
        <dbReference type="Proteomes" id="UP001187346"/>
    </source>
</evidence>
<dbReference type="EMBL" id="JAWMAJ010000005">
    <property type="protein sequence ID" value="MDV7214803.1"/>
    <property type="molecule type" value="Genomic_DNA"/>
</dbReference>
<proteinExistence type="predicted"/>
<name>A0ABU4F2I5_9ACTN</name>
<dbReference type="RefSeq" id="WP_317769920.1">
    <property type="nucleotide sequence ID" value="NZ_JAWMAJ010000005.1"/>
</dbReference>
<evidence type="ECO:0000313" key="1">
    <source>
        <dbReference type="EMBL" id="MDV7214803.1"/>
    </source>
</evidence>
<dbReference type="Proteomes" id="UP001187346">
    <property type="component" value="Unassembled WGS sequence"/>
</dbReference>
<evidence type="ECO:0008006" key="3">
    <source>
        <dbReference type="Google" id="ProtNLM"/>
    </source>
</evidence>
<organism evidence="1 2">
    <name type="scientific">Streptomyces prunicolor</name>
    <dbReference type="NCBI Taxonomy" id="67348"/>
    <lineage>
        <taxon>Bacteria</taxon>
        <taxon>Bacillati</taxon>
        <taxon>Actinomycetota</taxon>
        <taxon>Actinomycetes</taxon>
        <taxon>Kitasatosporales</taxon>
        <taxon>Streptomycetaceae</taxon>
        <taxon>Streptomyces</taxon>
    </lineage>
</organism>
<keyword evidence="2" id="KW-1185">Reference proteome</keyword>
<accession>A0ABU4F2I5</accession>
<sequence length="244" mass="26372">MSTTAAPETFLAALRNPTYAPPPEAWPVWLWSVATTLHEQLPPDTRDVWATRLHGVLGEGPDTSTLRTVHTWHTDTILPLLAETAHDGDATVFTPLRALHREAAQGRTADQDTWRTALTPVLLCLYDAAYDRTSAYAEAHAGARDYALANRFAATEADAYGHEYARLSSDANARSCAEAHAEAVGGALARAYATDECEAYADTFPDAQLRAVVRALRERGEQAPAARLAEGLLTALTSAEHPTP</sequence>
<gene>
    <name evidence="1" type="ORF">R5A26_02430</name>
</gene>
<reference evidence="1 2" key="1">
    <citation type="submission" date="2023-10" db="EMBL/GenBank/DDBJ databases">
        <title>Characterization of rhizosphere-enriched actinobacteria from wheat plants lab-grown on chernevaya soil.</title>
        <authorList>
            <person name="Tikhonova E.N."/>
            <person name="Konopkin A."/>
            <person name="Kravchenko I.K."/>
        </authorList>
    </citation>
    <scope>NUCLEOTIDE SEQUENCE [LARGE SCALE GENOMIC DNA]</scope>
    <source>
        <strain evidence="1 2">RR29</strain>
    </source>
</reference>
<comment type="caution">
    <text evidence="1">The sequence shown here is derived from an EMBL/GenBank/DDBJ whole genome shotgun (WGS) entry which is preliminary data.</text>
</comment>
<protein>
    <recommendedName>
        <fullName evidence="3">SpcZ</fullName>
    </recommendedName>
</protein>